<dbReference type="PANTHER" id="PTHR13610">
    <property type="entry name" value="METHYLTRANSFERASE DOMAIN-CONTAINING PROTEIN"/>
    <property type="match status" value="1"/>
</dbReference>
<feature type="domain" description="Methyltransferase" evidence="5">
    <location>
        <begin position="101"/>
        <end position="166"/>
    </location>
</feature>
<dbReference type="Gene3D" id="3.40.50.150">
    <property type="entry name" value="Vaccinia Virus protein VP39"/>
    <property type="match status" value="1"/>
</dbReference>
<evidence type="ECO:0000256" key="1">
    <source>
        <dbReference type="ARBA" id="ARBA00022603"/>
    </source>
</evidence>
<keyword evidence="7" id="KW-1185">Reference proteome</keyword>
<evidence type="ECO:0000256" key="4">
    <source>
        <dbReference type="SAM" id="MobiDB-lite"/>
    </source>
</evidence>
<dbReference type="AlphaFoldDB" id="A0A829YG72"/>
<dbReference type="SUPFAM" id="SSF53335">
    <property type="entry name" value="S-adenosyl-L-methionine-dependent methyltransferases"/>
    <property type="match status" value="1"/>
</dbReference>
<name>A0A829YG72_9GAMM</name>
<comment type="caution">
    <text evidence="6">The sequence shown here is derived from an EMBL/GenBank/DDBJ whole genome shotgun (WGS) entry which is preliminary data.</text>
</comment>
<reference evidence="7" key="1">
    <citation type="submission" date="2020-01" db="EMBL/GenBank/DDBJ databases">
        <title>'Steroidobacter agaridevorans' sp. nov., agar-degrading bacteria isolated from rhizosphere soils.</title>
        <authorList>
            <person name="Ikenaga M."/>
            <person name="Kataoka M."/>
            <person name="Murouchi A."/>
            <person name="Katsuragi S."/>
            <person name="Sakai M."/>
        </authorList>
    </citation>
    <scope>NUCLEOTIDE SEQUENCE [LARGE SCALE GENOMIC DNA]</scope>
    <source>
        <strain evidence="7">YU21-B</strain>
    </source>
</reference>
<sequence length="311" mass="34187">MTLLSVNFPGSRRVHPNRPWEGSNMPMSPRHRLQRAWGLGLLLIVGIAAQALGAETSRQDCEKSYKPSTGQPGKDVVWVPTNDPLVTRMLEMARVGKSDLVYDLGAGDGKIAIAAAKQFGARAVGVEYNPEMAQLAQCFVRAEGVADKVKVIQGDIFETDFSAANVVTLYLLPELNLKLRPTLLKMKPGTRVVSHSFLMDDWRPDESSVSTDGSAYLWIVPADVSGKWTFKQQRGQDSFDVKLVQTFQKLSGKVGKGSDDVTNAEVRGNQVEMMFSEGDVHTRLKGELKGNRIEAQVTRNDSTSTYIGTRS</sequence>
<evidence type="ECO:0000256" key="3">
    <source>
        <dbReference type="ARBA" id="ARBA00022691"/>
    </source>
</evidence>
<keyword evidence="1" id="KW-0489">Methyltransferase</keyword>
<evidence type="ECO:0000313" key="7">
    <source>
        <dbReference type="Proteomes" id="UP000445000"/>
    </source>
</evidence>
<evidence type="ECO:0000256" key="2">
    <source>
        <dbReference type="ARBA" id="ARBA00022679"/>
    </source>
</evidence>
<dbReference type="EMBL" id="BLJN01000004">
    <property type="protein sequence ID" value="GFE82220.1"/>
    <property type="molecule type" value="Genomic_DNA"/>
</dbReference>
<dbReference type="CDD" id="cd02440">
    <property type="entry name" value="AdoMet_MTases"/>
    <property type="match status" value="1"/>
</dbReference>
<organism evidence="6 7">
    <name type="scientific">Steroidobacter agaridevorans</name>
    <dbReference type="NCBI Taxonomy" id="2695856"/>
    <lineage>
        <taxon>Bacteria</taxon>
        <taxon>Pseudomonadati</taxon>
        <taxon>Pseudomonadota</taxon>
        <taxon>Gammaproteobacteria</taxon>
        <taxon>Steroidobacterales</taxon>
        <taxon>Steroidobacteraceae</taxon>
        <taxon>Steroidobacter</taxon>
    </lineage>
</organism>
<feature type="region of interest" description="Disordered" evidence="4">
    <location>
        <begin position="1"/>
        <end position="26"/>
    </location>
</feature>
<dbReference type="GO" id="GO:0032259">
    <property type="term" value="P:methylation"/>
    <property type="evidence" value="ECO:0007669"/>
    <property type="project" value="UniProtKB-KW"/>
</dbReference>
<dbReference type="Pfam" id="PF13649">
    <property type="entry name" value="Methyltransf_25"/>
    <property type="match status" value="1"/>
</dbReference>
<proteinExistence type="predicted"/>
<gene>
    <name evidence="6" type="ORF">GCM10011487_42200</name>
</gene>
<protein>
    <recommendedName>
        <fullName evidence="5">Methyltransferase domain-containing protein</fullName>
    </recommendedName>
</protein>
<accession>A0A829YG72</accession>
<dbReference type="PANTHER" id="PTHR13610:SF11">
    <property type="entry name" value="METHYLTRANSFERASE DOMAIN-CONTAINING PROTEIN"/>
    <property type="match status" value="1"/>
</dbReference>
<evidence type="ECO:0000259" key="5">
    <source>
        <dbReference type="Pfam" id="PF13649"/>
    </source>
</evidence>
<dbReference type="InterPro" id="IPR029063">
    <property type="entry name" value="SAM-dependent_MTases_sf"/>
</dbReference>
<evidence type="ECO:0000313" key="6">
    <source>
        <dbReference type="EMBL" id="GFE82220.1"/>
    </source>
</evidence>
<dbReference type="GO" id="GO:0016279">
    <property type="term" value="F:protein-lysine N-methyltransferase activity"/>
    <property type="evidence" value="ECO:0007669"/>
    <property type="project" value="InterPro"/>
</dbReference>
<keyword evidence="3" id="KW-0949">S-adenosyl-L-methionine</keyword>
<dbReference type="InterPro" id="IPR026170">
    <property type="entry name" value="FAM173A/B"/>
</dbReference>
<dbReference type="Proteomes" id="UP000445000">
    <property type="component" value="Unassembled WGS sequence"/>
</dbReference>
<dbReference type="InterPro" id="IPR041698">
    <property type="entry name" value="Methyltransf_25"/>
</dbReference>
<keyword evidence="2" id="KW-0808">Transferase</keyword>